<comment type="caution">
    <text evidence="1">The sequence shown here is derived from an EMBL/GenBank/DDBJ whole genome shotgun (WGS) entry which is preliminary data.</text>
</comment>
<keyword evidence="2" id="KW-1185">Reference proteome</keyword>
<dbReference type="EMBL" id="PYFT01000001">
    <property type="protein sequence ID" value="PSR55922.1"/>
    <property type="molecule type" value="Genomic_DNA"/>
</dbReference>
<organism evidence="1 2">
    <name type="scientific">Adhaeribacter arboris</name>
    <dbReference type="NCBI Taxonomy" id="2072846"/>
    <lineage>
        <taxon>Bacteria</taxon>
        <taxon>Pseudomonadati</taxon>
        <taxon>Bacteroidota</taxon>
        <taxon>Cytophagia</taxon>
        <taxon>Cytophagales</taxon>
        <taxon>Hymenobacteraceae</taxon>
        <taxon>Adhaeribacter</taxon>
    </lineage>
</organism>
<dbReference type="AlphaFoldDB" id="A0A2T2YK92"/>
<name>A0A2T2YK92_9BACT</name>
<sequence>MDNLNFSLVEDFNTCYPEVELTFTVQEAKLPDPQQELVCFSYYKQETLQHQQYLLTKWCFIEHSESFVIAAVKRDLGLPS</sequence>
<protein>
    <submittedName>
        <fullName evidence="1">Uncharacterized protein</fullName>
    </submittedName>
</protein>
<evidence type="ECO:0000313" key="1">
    <source>
        <dbReference type="EMBL" id="PSR55922.1"/>
    </source>
</evidence>
<accession>A0A2T2YK92</accession>
<reference evidence="1 2" key="1">
    <citation type="submission" date="2018-03" db="EMBL/GenBank/DDBJ databases">
        <title>Adhaeribacter sp. HMF7605 Genome sequencing and assembly.</title>
        <authorList>
            <person name="Kang H."/>
            <person name="Kang J."/>
            <person name="Cha I."/>
            <person name="Kim H."/>
            <person name="Joh K."/>
        </authorList>
    </citation>
    <scope>NUCLEOTIDE SEQUENCE [LARGE SCALE GENOMIC DNA]</scope>
    <source>
        <strain evidence="1 2">HMF7605</strain>
    </source>
</reference>
<proteinExistence type="predicted"/>
<gene>
    <name evidence="1" type="ORF">AHMF7605_21665</name>
</gene>
<dbReference type="Proteomes" id="UP000240357">
    <property type="component" value="Unassembled WGS sequence"/>
</dbReference>
<dbReference type="RefSeq" id="WP_106932104.1">
    <property type="nucleotide sequence ID" value="NZ_PYFT01000001.1"/>
</dbReference>
<evidence type="ECO:0000313" key="2">
    <source>
        <dbReference type="Proteomes" id="UP000240357"/>
    </source>
</evidence>